<reference evidence="1 2" key="1">
    <citation type="submission" date="2019-02" db="EMBL/GenBank/DDBJ databases">
        <title>Genomic Encyclopedia of Type Strains, Phase IV (KMG-IV): sequencing the most valuable type-strain genomes for metagenomic binning, comparative biology and taxonomic classification.</title>
        <authorList>
            <person name="Goeker M."/>
        </authorList>
    </citation>
    <scope>NUCLEOTIDE SEQUENCE [LARGE SCALE GENOMIC DNA]</scope>
    <source>
        <strain evidence="1 2">DSM 18116</strain>
    </source>
</reference>
<evidence type="ECO:0000313" key="2">
    <source>
        <dbReference type="Proteomes" id="UP000293874"/>
    </source>
</evidence>
<protein>
    <recommendedName>
        <fullName evidence="3">IPT/TIG domain-containing protein</fullName>
    </recommendedName>
</protein>
<proteinExistence type="predicted"/>
<evidence type="ECO:0000313" key="1">
    <source>
        <dbReference type="EMBL" id="RZS75637.1"/>
    </source>
</evidence>
<dbReference type="PROSITE" id="PS51257">
    <property type="entry name" value="PROKAR_LIPOPROTEIN"/>
    <property type="match status" value="1"/>
</dbReference>
<accession>A0A4V2F209</accession>
<dbReference type="RefSeq" id="WP_130539989.1">
    <property type="nucleotide sequence ID" value="NZ_CP042431.1"/>
</dbReference>
<keyword evidence="2" id="KW-1185">Reference proteome</keyword>
<comment type="caution">
    <text evidence="1">The sequence shown here is derived from an EMBL/GenBank/DDBJ whole genome shotgun (WGS) entry which is preliminary data.</text>
</comment>
<name>A0A4V2F209_9BACT</name>
<dbReference type="Proteomes" id="UP000293874">
    <property type="component" value="Unassembled WGS sequence"/>
</dbReference>
<gene>
    <name evidence="1" type="ORF">EV199_1509</name>
</gene>
<dbReference type="AlphaFoldDB" id="A0A4V2F209"/>
<evidence type="ECO:0008006" key="3">
    <source>
        <dbReference type="Google" id="ProtNLM"/>
    </source>
</evidence>
<organism evidence="1 2">
    <name type="scientific">Pseudobacter ginsenosidimutans</name>
    <dbReference type="NCBI Taxonomy" id="661488"/>
    <lineage>
        <taxon>Bacteria</taxon>
        <taxon>Pseudomonadati</taxon>
        <taxon>Bacteroidota</taxon>
        <taxon>Chitinophagia</taxon>
        <taxon>Chitinophagales</taxon>
        <taxon>Chitinophagaceae</taxon>
        <taxon>Pseudobacter</taxon>
    </lineage>
</organism>
<sequence>MLLNRTTVALLLTTATLSFSCKKEKEYTPYPYHAITAFNVTAEEGPVSAAVTEDSVVLYWPSWDNVPASIKPEITISENASISPASGESVELKDGIAWTVKAQDGTTKKYYLKLVINQPDIWINETTFGQPQGVEKPLEILSHSMRYIIPDPAKTKVWLIDPAGKEYAMPVSFSETYNGYPGRPVMVIGWPADGVPIGAYKLKIQSGARTKTTEKAQYGILNTVYPKADAYNGPVTVKRGDEITFTGKDFVDMKDASVITYNENWAEVEIGKLTYVSHTATAAVYRVPSNFPVGTYNLGDWQPGVGITIGLRTSDFFSGWNYTKSNPIYVYPQGSGTFTVTE</sequence>
<dbReference type="OrthoDB" id="677497at2"/>
<dbReference type="Gene3D" id="2.60.40.2340">
    <property type="match status" value="1"/>
</dbReference>
<dbReference type="EMBL" id="SGXA01000001">
    <property type="protein sequence ID" value="RZS75637.1"/>
    <property type="molecule type" value="Genomic_DNA"/>
</dbReference>